<dbReference type="PROSITE" id="PS51257">
    <property type="entry name" value="PROKAR_LIPOPROTEIN"/>
    <property type="match status" value="1"/>
</dbReference>
<proteinExistence type="predicted"/>
<keyword evidence="1" id="KW-0175">Coiled coil</keyword>
<name>B3QSA3_CHLT3</name>
<keyword evidence="3" id="KW-1185">Reference proteome</keyword>
<protein>
    <recommendedName>
        <fullName evidence="4">Lipoprotein</fullName>
    </recommendedName>
</protein>
<evidence type="ECO:0008006" key="4">
    <source>
        <dbReference type="Google" id="ProtNLM"/>
    </source>
</evidence>
<reference evidence="2 3" key="1">
    <citation type="submission" date="2008-06" db="EMBL/GenBank/DDBJ databases">
        <title>Complete sequence of Chloroherpeton thalassium ATCC 35110.</title>
        <authorList>
            <consortium name="US DOE Joint Genome Institute"/>
            <person name="Lucas S."/>
            <person name="Copeland A."/>
            <person name="Lapidus A."/>
            <person name="Glavina del Rio T."/>
            <person name="Dalin E."/>
            <person name="Tice H."/>
            <person name="Bruce D."/>
            <person name="Goodwin L."/>
            <person name="Pitluck S."/>
            <person name="Schmutz J."/>
            <person name="Larimer F."/>
            <person name="Land M."/>
            <person name="Hauser L."/>
            <person name="Kyrpides N."/>
            <person name="Mikhailova N."/>
            <person name="Liu Z."/>
            <person name="Li T."/>
            <person name="Zhao F."/>
            <person name="Overmann J."/>
            <person name="Bryant D.A."/>
            <person name="Richardson P."/>
        </authorList>
    </citation>
    <scope>NUCLEOTIDE SEQUENCE [LARGE SCALE GENOMIC DNA]</scope>
    <source>
        <strain evidence="3">ATCC 35110 / GB-78</strain>
    </source>
</reference>
<organism evidence="2 3">
    <name type="scientific">Chloroherpeton thalassium (strain ATCC 35110 / GB-78)</name>
    <dbReference type="NCBI Taxonomy" id="517418"/>
    <lineage>
        <taxon>Bacteria</taxon>
        <taxon>Pseudomonadati</taxon>
        <taxon>Chlorobiota</taxon>
        <taxon>Chlorobiia</taxon>
        <taxon>Chlorobiales</taxon>
        <taxon>Chloroherpetonaceae</taxon>
        <taxon>Chloroherpeton</taxon>
    </lineage>
</organism>
<evidence type="ECO:0000256" key="1">
    <source>
        <dbReference type="SAM" id="Coils"/>
    </source>
</evidence>
<accession>B3QSA3</accession>
<dbReference type="HOGENOM" id="CLU_1831575_0_0_10"/>
<dbReference type="AlphaFoldDB" id="B3QSA3"/>
<sequence>MQRCIHLLLIGSLFAFSFSCKPDDPNKISADEVLKKAQETMEISTKFVLQEKEAFEKNSEARLKTIRGDIEDMKAALSTANETASEIQAQLNAIEKKEAELEAWLEKMETDDALQGAQQGFHAAMAELEKAKENLEKRLK</sequence>
<feature type="coiled-coil region" evidence="1">
    <location>
        <begin position="70"/>
        <end position="138"/>
    </location>
</feature>
<dbReference type="STRING" id="517418.Ctha_0022"/>
<dbReference type="Proteomes" id="UP000001208">
    <property type="component" value="Chromosome"/>
</dbReference>
<evidence type="ECO:0000313" key="2">
    <source>
        <dbReference type="EMBL" id="ACF12494.1"/>
    </source>
</evidence>
<dbReference type="EMBL" id="CP001100">
    <property type="protein sequence ID" value="ACF12494.1"/>
    <property type="molecule type" value="Genomic_DNA"/>
</dbReference>
<gene>
    <name evidence="2" type="ordered locus">Ctha_0022</name>
</gene>
<dbReference type="KEGG" id="cts:Ctha_0022"/>
<evidence type="ECO:0000313" key="3">
    <source>
        <dbReference type="Proteomes" id="UP000001208"/>
    </source>
</evidence>